<dbReference type="Pfam" id="PF23555">
    <property type="entry name" value="zf-RING_Vps41"/>
    <property type="match status" value="1"/>
</dbReference>
<dbReference type="InterPro" id="IPR057780">
    <property type="entry name" value="Beta-prop_Vps41"/>
</dbReference>
<dbReference type="GO" id="GO:0005770">
    <property type="term" value="C:late endosome"/>
    <property type="evidence" value="ECO:0007669"/>
    <property type="project" value="UniProtKB-SubCell"/>
</dbReference>
<feature type="compositionally biased region" description="Low complexity" evidence="9">
    <location>
        <begin position="1026"/>
        <end position="1037"/>
    </location>
</feature>
<dbReference type="EMBL" id="LT554999">
    <property type="protein sequence ID" value="SAM09223.1"/>
    <property type="molecule type" value="Genomic_DNA"/>
</dbReference>
<dbReference type="InterPro" id="IPR001680">
    <property type="entry name" value="WD40_rpt"/>
</dbReference>
<accession>A0A163KMB9</accession>
<keyword evidence="7" id="KW-0853">WD repeat</keyword>
<feature type="repeat" description="WD" evidence="7">
    <location>
        <begin position="154"/>
        <end position="195"/>
    </location>
</feature>
<organism evidence="11">
    <name type="scientific">Absidia glauca</name>
    <name type="common">Pin mould</name>
    <dbReference type="NCBI Taxonomy" id="4829"/>
    <lineage>
        <taxon>Eukaryota</taxon>
        <taxon>Fungi</taxon>
        <taxon>Fungi incertae sedis</taxon>
        <taxon>Mucoromycota</taxon>
        <taxon>Mucoromycotina</taxon>
        <taxon>Mucoromycetes</taxon>
        <taxon>Mucorales</taxon>
        <taxon>Cunninghamellaceae</taxon>
        <taxon>Absidia</taxon>
    </lineage>
</organism>
<proteinExistence type="inferred from homology"/>
<reference evidence="11" key="1">
    <citation type="submission" date="2016-04" db="EMBL/GenBank/DDBJ databases">
        <authorList>
            <person name="Evans L.H."/>
            <person name="Alamgir A."/>
            <person name="Owens N."/>
            <person name="Weber N.D."/>
            <person name="Virtaneva K."/>
            <person name="Barbian K."/>
            <person name="Babar A."/>
            <person name="Rosenke K."/>
        </authorList>
    </citation>
    <scope>NUCLEOTIDE SEQUENCE [LARGE SCALE GENOMIC DNA]</scope>
    <source>
        <strain evidence="11">CBS 101.48</strain>
    </source>
</reference>
<dbReference type="SUPFAM" id="SSF50978">
    <property type="entry name" value="WD40 repeat-like"/>
    <property type="match status" value="1"/>
</dbReference>
<dbReference type="GO" id="GO:0030897">
    <property type="term" value="C:HOPS complex"/>
    <property type="evidence" value="ECO:0007669"/>
    <property type="project" value="UniProtKB-UniRule"/>
</dbReference>
<evidence type="ECO:0000313" key="11">
    <source>
        <dbReference type="EMBL" id="SAM09223.1"/>
    </source>
</evidence>
<dbReference type="GO" id="GO:0030136">
    <property type="term" value="C:clathrin-coated vesicle"/>
    <property type="evidence" value="ECO:0007669"/>
    <property type="project" value="UniProtKB-SubCell"/>
</dbReference>
<protein>
    <recommendedName>
        <fullName evidence="6">Vacuolar protein sorting-associated protein 41</fullName>
    </recommendedName>
</protein>
<keyword evidence="4 6" id="KW-0813">Transport</keyword>
<dbReference type="Pfam" id="PF23411">
    <property type="entry name" value="Beta-prop_Vps41"/>
    <property type="match status" value="1"/>
</dbReference>
<gene>
    <name evidence="11" type="primary">ABSGL_14897.1 scaffold 15133</name>
</gene>
<feature type="region of interest" description="Disordered" evidence="9">
    <location>
        <begin position="1"/>
        <end position="104"/>
    </location>
</feature>
<evidence type="ECO:0000256" key="5">
    <source>
        <dbReference type="ARBA" id="ARBA00022927"/>
    </source>
</evidence>
<dbReference type="PROSITE" id="PS50082">
    <property type="entry name" value="WD_REPEATS_2"/>
    <property type="match status" value="1"/>
</dbReference>
<dbReference type="InterPro" id="IPR057779">
    <property type="entry name" value="Znf_RING_Vps41"/>
</dbReference>
<dbReference type="OMA" id="PQLVWQD"/>
<dbReference type="STRING" id="4829.A0A163KMB9"/>
<feature type="compositionally biased region" description="Low complexity" evidence="9">
    <location>
        <begin position="31"/>
        <end position="49"/>
    </location>
</feature>
<evidence type="ECO:0000256" key="8">
    <source>
        <dbReference type="PROSITE-ProRule" id="PRU01006"/>
    </source>
</evidence>
<feature type="repeat" description="CHCR" evidence="8">
    <location>
        <begin position="682"/>
        <end position="826"/>
    </location>
</feature>
<dbReference type="InterPro" id="IPR011990">
    <property type="entry name" value="TPR-like_helical_dom_sf"/>
</dbReference>
<sequence>MESDTNGQPSDGIQASDAHQPEQHLQSPLMTTTVSTKTTATATTTNTNTHSQYTDNNVSIIETNGYENATNDSNQSEGEDSYDDEYEEGEESDDDNDLDEEPKLRYRRVGASVRELLDRDTASTLKVSEKFVALGTHWGAVHVLDFEGNVVKSFQRHTATVNDISIDASDEYIASASDDGKVYIYALYTPEIQSFDYRRPVKAVAIDPEYAHKKARQFVSGGMAEQLVMNEKGWLGHQNTVLHANEGPIYSIQWKNNFIAWANDTGVKVYDTLTNLRITYINRPTGSPRPDLYKCRLVWKNDTTLMIGWADTVKVAVLKETPKPLQDQGQPTHYMEIITMFQTEYIISGISPFNNTILLLAYIQDEEEEASSEVYDPENPSYQRRRLASRPELHIVDPKLDNEEISADVLALNGYEHYQANDYVLSFLTEEDMFYVMGPKDLIVARPRDVDDHIEWLMEHEKYGEALEVARQAATAAQQNSGDTMVTSRFHVDDIGQTYLNWLIKEKQFETAAKECRNVLGKNKSLWEDWVFRFTEMGELEAIAPYIPIKDPQLGSTLYEIVLAWYLKTDQKVLLETIHHWPRELYNLSNIIVAVEDYLTKDQNNEILLECLADLYTYKNQPDKAIEYNLRLRRPNAFELIQEYNMFDAVKDKAVLLMEFDQHLMKKQDPQKTVKLSTMPAVQLLVKNTEAMKPPKIVRQLRQHREFLYIYLDALFDRDHHLGYEFHDLQVELYAEYDYPKLLNFLRTSHYISLEKAYHICEKRDLVPEMVFILGRMGNNKKALMLIINRLGDVQRAIDFAKEQKDDDLWEDLLTYSMDKPLFIRGLLENVGTDIEPLRLIKRIPDDLEIPGLKEALLKILQDYNLQMSLHQGCEKILVSDSVFLADRMYKTQKRGINCQQTMVCSICDDPVFDSDNLDIFPNTVIFFCRHTYHEHCLIEKDENSPMSPGAAASTTASTTTTSENSLATAMANHPGVLTNKVNYATLMKSARRMGCPLCQEHMAGGNAFVNRMKSQRHHIGGMSRGSGSNKSSPASSERNLNSGTVVY</sequence>
<keyword evidence="6" id="KW-0926">Vacuole</keyword>
<feature type="compositionally biased region" description="Polar residues" evidence="9">
    <location>
        <begin position="50"/>
        <end position="76"/>
    </location>
</feature>
<dbReference type="PIRSF" id="PIRSF028921">
    <property type="entry name" value="VPS41"/>
    <property type="match status" value="1"/>
</dbReference>
<dbReference type="FunFam" id="2.130.10.10:FF:000932">
    <property type="entry name" value="Related to Vacuolar assembly protein VPS41"/>
    <property type="match status" value="1"/>
</dbReference>
<name>A0A163KMB9_ABSGL</name>
<dbReference type="SMART" id="SM00320">
    <property type="entry name" value="WD40"/>
    <property type="match status" value="2"/>
</dbReference>
<keyword evidence="5 6" id="KW-0653">Protein transport</keyword>
<dbReference type="SMART" id="SM00184">
    <property type="entry name" value="RING"/>
    <property type="match status" value="1"/>
</dbReference>
<dbReference type="PROSITE" id="PS50236">
    <property type="entry name" value="CHCR"/>
    <property type="match status" value="1"/>
</dbReference>
<feature type="compositionally biased region" description="Polar residues" evidence="9">
    <location>
        <begin position="1"/>
        <end position="13"/>
    </location>
</feature>
<dbReference type="GO" id="GO:0006623">
    <property type="term" value="P:protein targeting to vacuole"/>
    <property type="evidence" value="ECO:0007669"/>
    <property type="project" value="InterPro"/>
</dbReference>
<dbReference type="SUPFAM" id="SSF57850">
    <property type="entry name" value="RING/U-box"/>
    <property type="match status" value="1"/>
</dbReference>
<keyword evidence="12" id="KW-1185">Reference proteome</keyword>
<feature type="compositionally biased region" description="Polar residues" evidence="9">
    <location>
        <begin position="1038"/>
        <end position="1048"/>
    </location>
</feature>
<dbReference type="Proteomes" id="UP000078561">
    <property type="component" value="Unassembled WGS sequence"/>
</dbReference>
<feature type="region of interest" description="Disordered" evidence="9">
    <location>
        <begin position="1019"/>
        <end position="1048"/>
    </location>
</feature>
<dbReference type="GO" id="GO:0034058">
    <property type="term" value="P:endosomal vesicle fusion"/>
    <property type="evidence" value="ECO:0007669"/>
    <property type="project" value="UniProtKB-UniRule"/>
</dbReference>
<feature type="domain" description="RING-type" evidence="10">
    <location>
        <begin position="905"/>
        <end position="999"/>
    </location>
</feature>
<dbReference type="InterPro" id="IPR001841">
    <property type="entry name" value="Znf_RING"/>
</dbReference>
<dbReference type="AlphaFoldDB" id="A0A163KMB9"/>
<dbReference type="Gene3D" id="1.25.40.10">
    <property type="entry name" value="Tetratricopeptide repeat domain"/>
    <property type="match status" value="1"/>
</dbReference>
<comment type="function">
    <text evidence="6">Required for vacuolar assembly and vacuolar traffic.</text>
</comment>
<evidence type="ECO:0000256" key="1">
    <source>
        <dbReference type="ARBA" id="ARBA00004132"/>
    </source>
</evidence>
<dbReference type="GO" id="GO:0000329">
    <property type="term" value="C:fungal-type vacuole membrane"/>
    <property type="evidence" value="ECO:0007669"/>
    <property type="project" value="UniProtKB-UniRule"/>
</dbReference>
<evidence type="ECO:0000256" key="2">
    <source>
        <dbReference type="ARBA" id="ARBA00004603"/>
    </source>
</evidence>
<comment type="subcellular location">
    <subcellularLocation>
        <location evidence="1">Cytoplasmic vesicle</location>
        <location evidence="1">Clathrin-coated vesicle</location>
    </subcellularLocation>
    <subcellularLocation>
        <location evidence="2">Late endosome</location>
    </subcellularLocation>
    <subcellularLocation>
        <location evidence="6">Vacuole</location>
    </subcellularLocation>
</comment>
<dbReference type="PANTHER" id="PTHR12616:SF1">
    <property type="entry name" value="VACUOLAR PROTEIN SORTING-ASSOCIATED PROTEIN 41 HOMOLOG"/>
    <property type="match status" value="1"/>
</dbReference>
<dbReference type="PANTHER" id="PTHR12616">
    <property type="entry name" value="VACUOLAR PROTEIN SORTING VPS41"/>
    <property type="match status" value="1"/>
</dbReference>
<dbReference type="InterPro" id="IPR016902">
    <property type="entry name" value="Vps41"/>
</dbReference>
<dbReference type="InterPro" id="IPR000547">
    <property type="entry name" value="Clathrin_H-chain/VPS_repeat"/>
</dbReference>
<dbReference type="GO" id="GO:0005794">
    <property type="term" value="C:Golgi apparatus"/>
    <property type="evidence" value="ECO:0007669"/>
    <property type="project" value="UniProtKB-SubCell"/>
</dbReference>
<feature type="compositionally biased region" description="Acidic residues" evidence="9">
    <location>
        <begin position="77"/>
        <end position="100"/>
    </location>
</feature>
<evidence type="ECO:0000259" key="10">
    <source>
        <dbReference type="SMART" id="SM00184"/>
    </source>
</evidence>
<dbReference type="FunCoup" id="A0A163KMB9">
    <property type="interactions" value="404"/>
</dbReference>
<evidence type="ECO:0000313" key="12">
    <source>
        <dbReference type="Proteomes" id="UP000078561"/>
    </source>
</evidence>
<dbReference type="Pfam" id="PF23556">
    <property type="entry name" value="TPR_Vps41"/>
    <property type="match status" value="1"/>
</dbReference>
<comment type="similarity">
    <text evidence="3 6">Belongs to the VPS41 family.</text>
</comment>
<evidence type="ECO:0000256" key="9">
    <source>
        <dbReference type="SAM" id="MobiDB-lite"/>
    </source>
</evidence>
<dbReference type="InterPro" id="IPR015943">
    <property type="entry name" value="WD40/YVTN_repeat-like_dom_sf"/>
</dbReference>
<dbReference type="OrthoDB" id="244107at2759"/>
<dbReference type="InterPro" id="IPR045111">
    <property type="entry name" value="Vps41/Vps8"/>
</dbReference>
<dbReference type="InterPro" id="IPR036322">
    <property type="entry name" value="WD40_repeat_dom_sf"/>
</dbReference>
<evidence type="ECO:0000256" key="6">
    <source>
        <dbReference type="PIRNR" id="PIRNR028921"/>
    </source>
</evidence>
<evidence type="ECO:0000256" key="4">
    <source>
        <dbReference type="ARBA" id="ARBA00022448"/>
    </source>
</evidence>
<dbReference type="InParanoid" id="A0A163KMB9"/>
<dbReference type="SMART" id="SM00299">
    <property type="entry name" value="CLH"/>
    <property type="match status" value="1"/>
</dbReference>
<dbReference type="GO" id="GO:0009267">
    <property type="term" value="P:cellular response to starvation"/>
    <property type="evidence" value="ECO:0007669"/>
    <property type="project" value="TreeGrafter"/>
</dbReference>
<evidence type="ECO:0000256" key="7">
    <source>
        <dbReference type="PROSITE-ProRule" id="PRU00221"/>
    </source>
</evidence>
<evidence type="ECO:0000256" key="3">
    <source>
        <dbReference type="ARBA" id="ARBA00009582"/>
    </source>
</evidence>
<dbReference type="Gene3D" id="2.130.10.10">
    <property type="entry name" value="YVTN repeat-like/Quinoprotein amine dehydrogenase"/>
    <property type="match status" value="1"/>
</dbReference>
<dbReference type="GO" id="GO:0016236">
    <property type="term" value="P:macroautophagy"/>
    <property type="evidence" value="ECO:0007669"/>
    <property type="project" value="TreeGrafter"/>
</dbReference>